<evidence type="ECO:0000313" key="3">
    <source>
        <dbReference type="Proteomes" id="UP000008021"/>
    </source>
</evidence>
<feature type="compositionally biased region" description="Basic and acidic residues" evidence="1">
    <location>
        <begin position="60"/>
        <end position="76"/>
    </location>
</feature>
<organism evidence="2">
    <name type="scientific">Oryza meridionalis</name>
    <dbReference type="NCBI Taxonomy" id="40149"/>
    <lineage>
        <taxon>Eukaryota</taxon>
        <taxon>Viridiplantae</taxon>
        <taxon>Streptophyta</taxon>
        <taxon>Embryophyta</taxon>
        <taxon>Tracheophyta</taxon>
        <taxon>Spermatophyta</taxon>
        <taxon>Magnoliopsida</taxon>
        <taxon>Liliopsida</taxon>
        <taxon>Poales</taxon>
        <taxon>Poaceae</taxon>
        <taxon>BOP clade</taxon>
        <taxon>Oryzoideae</taxon>
        <taxon>Oryzeae</taxon>
        <taxon>Oryzinae</taxon>
        <taxon>Oryza</taxon>
    </lineage>
</organism>
<protein>
    <submittedName>
        <fullName evidence="2">Uncharacterized protein</fullName>
    </submittedName>
</protein>
<dbReference type="EnsemblPlants" id="OMERI07G21940.1">
    <property type="protein sequence ID" value="OMERI07G21940.1"/>
    <property type="gene ID" value="OMERI07G21940"/>
</dbReference>
<evidence type="ECO:0000313" key="2">
    <source>
        <dbReference type="EnsemblPlants" id="OMERI07G21940.1"/>
    </source>
</evidence>
<dbReference type="HOGENOM" id="CLU_2661821_0_0_1"/>
<proteinExistence type="predicted"/>
<dbReference type="Proteomes" id="UP000008021">
    <property type="component" value="Chromosome 7"/>
</dbReference>
<feature type="region of interest" description="Disordered" evidence="1">
    <location>
        <begin position="38"/>
        <end position="76"/>
    </location>
</feature>
<sequence length="76" mass="8696">MRQLSTLAATFRSLEESEIRRWWRARLVLRFLVVVGSCSRSPSPTRSRDPLPLAGGEGKWNGRERVGKKGDRRGEE</sequence>
<reference evidence="2" key="1">
    <citation type="submission" date="2015-04" db="UniProtKB">
        <authorList>
            <consortium name="EnsemblPlants"/>
        </authorList>
    </citation>
    <scope>IDENTIFICATION</scope>
</reference>
<accession>A0A0E0EFR8</accession>
<dbReference type="Gramene" id="OMERI07G21940.1">
    <property type="protein sequence ID" value="OMERI07G21940.1"/>
    <property type="gene ID" value="OMERI07G21940"/>
</dbReference>
<name>A0A0E0EFR8_9ORYZ</name>
<reference evidence="2" key="2">
    <citation type="submission" date="2018-05" db="EMBL/GenBank/DDBJ databases">
        <title>OmerRS3 (Oryza meridionalis Reference Sequence Version 3).</title>
        <authorList>
            <person name="Zhang J."/>
            <person name="Kudrna D."/>
            <person name="Lee S."/>
            <person name="Talag J."/>
            <person name="Welchert J."/>
            <person name="Wing R.A."/>
        </authorList>
    </citation>
    <scope>NUCLEOTIDE SEQUENCE [LARGE SCALE GENOMIC DNA]</scope>
    <source>
        <strain evidence="2">cv. OR44</strain>
    </source>
</reference>
<dbReference type="AlphaFoldDB" id="A0A0E0EFR8"/>
<evidence type="ECO:0000256" key="1">
    <source>
        <dbReference type="SAM" id="MobiDB-lite"/>
    </source>
</evidence>
<keyword evidence="3" id="KW-1185">Reference proteome</keyword>